<organism evidence="2 3">
    <name type="scientific">Cephalotus follicularis</name>
    <name type="common">Albany pitcher plant</name>
    <dbReference type="NCBI Taxonomy" id="3775"/>
    <lineage>
        <taxon>Eukaryota</taxon>
        <taxon>Viridiplantae</taxon>
        <taxon>Streptophyta</taxon>
        <taxon>Embryophyta</taxon>
        <taxon>Tracheophyta</taxon>
        <taxon>Spermatophyta</taxon>
        <taxon>Magnoliopsida</taxon>
        <taxon>eudicotyledons</taxon>
        <taxon>Gunneridae</taxon>
        <taxon>Pentapetalae</taxon>
        <taxon>rosids</taxon>
        <taxon>fabids</taxon>
        <taxon>Oxalidales</taxon>
        <taxon>Cephalotaceae</taxon>
        <taxon>Cephalotus</taxon>
    </lineage>
</organism>
<dbReference type="PANTHER" id="PTHR36804">
    <property type="entry name" value="OSJNBA0013K16.11 PROTEIN"/>
    <property type="match status" value="1"/>
</dbReference>
<protein>
    <submittedName>
        <fullName evidence="2">Uncharacterized protein</fullName>
    </submittedName>
</protein>
<feature type="non-terminal residue" evidence="2">
    <location>
        <position position="106"/>
    </location>
</feature>
<reference evidence="3" key="1">
    <citation type="submission" date="2016-04" db="EMBL/GenBank/DDBJ databases">
        <title>Cephalotus genome sequencing.</title>
        <authorList>
            <person name="Fukushima K."/>
            <person name="Hasebe M."/>
            <person name="Fang X."/>
        </authorList>
    </citation>
    <scope>NUCLEOTIDE SEQUENCE [LARGE SCALE GENOMIC DNA]</scope>
    <source>
        <strain evidence="3">cv. St1</strain>
    </source>
</reference>
<sequence length="106" mass="11855">LSISPEDSWLPIASILLCIIHIQLEVSISNGDLQGLKLFSNASEHLSSLTRKKFHLKENQGISEEVESHSQSTLSGEEQSRNDIGKWGVPKKPLEHRQRLNGDLDD</sequence>
<proteinExistence type="predicted"/>
<dbReference type="InParanoid" id="A0A1Q3BL10"/>
<feature type="compositionally biased region" description="Basic and acidic residues" evidence="1">
    <location>
        <begin position="92"/>
        <end position="106"/>
    </location>
</feature>
<feature type="region of interest" description="Disordered" evidence="1">
    <location>
        <begin position="60"/>
        <end position="106"/>
    </location>
</feature>
<name>A0A1Q3BL10_CEPFO</name>
<dbReference type="EMBL" id="BDDD01000652">
    <property type="protein sequence ID" value="GAV68716.1"/>
    <property type="molecule type" value="Genomic_DNA"/>
</dbReference>
<keyword evidence="3" id="KW-1185">Reference proteome</keyword>
<dbReference type="STRING" id="3775.A0A1Q3BL10"/>
<comment type="caution">
    <text evidence="2">The sequence shown here is derived from an EMBL/GenBank/DDBJ whole genome shotgun (WGS) entry which is preliminary data.</text>
</comment>
<gene>
    <name evidence="2" type="ORF">CFOL_v3_12219</name>
</gene>
<feature type="non-terminal residue" evidence="2">
    <location>
        <position position="1"/>
    </location>
</feature>
<dbReference type="OrthoDB" id="2014574at2759"/>
<evidence type="ECO:0000256" key="1">
    <source>
        <dbReference type="SAM" id="MobiDB-lite"/>
    </source>
</evidence>
<evidence type="ECO:0000313" key="3">
    <source>
        <dbReference type="Proteomes" id="UP000187406"/>
    </source>
</evidence>
<accession>A0A1Q3BL10</accession>
<dbReference type="AlphaFoldDB" id="A0A1Q3BL10"/>
<dbReference type="PANTHER" id="PTHR36804:SF1">
    <property type="entry name" value="OS04G0585600 PROTEIN"/>
    <property type="match status" value="1"/>
</dbReference>
<evidence type="ECO:0000313" key="2">
    <source>
        <dbReference type="EMBL" id="GAV68716.1"/>
    </source>
</evidence>
<dbReference type="Proteomes" id="UP000187406">
    <property type="component" value="Unassembled WGS sequence"/>
</dbReference>